<dbReference type="GO" id="GO:0030267">
    <property type="term" value="F:glyoxylate reductase (NADPH) activity"/>
    <property type="evidence" value="ECO:0007669"/>
    <property type="project" value="TreeGrafter"/>
</dbReference>
<dbReference type="STRING" id="400727.A0A2T7PNK1"/>
<evidence type="ECO:0000313" key="6">
    <source>
        <dbReference type="EMBL" id="PVD34978.1"/>
    </source>
</evidence>
<comment type="similarity">
    <text evidence="3">Belongs to the D-isomer specific 2-hydroxyacid dehydrogenase family.</text>
</comment>
<dbReference type="AlphaFoldDB" id="A0A2T7PNK1"/>
<dbReference type="OMA" id="QITPHNA"/>
<dbReference type="OrthoDB" id="298012at2759"/>
<evidence type="ECO:0000256" key="3">
    <source>
        <dbReference type="RuleBase" id="RU003719"/>
    </source>
</evidence>
<dbReference type="EMBL" id="PZQS01000003">
    <property type="protein sequence ID" value="PVD34978.1"/>
    <property type="molecule type" value="Genomic_DNA"/>
</dbReference>
<dbReference type="GO" id="GO:0051287">
    <property type="term" value="F:NAD binding"/>
    <property type="evidence" value="ECO:0007669"/>
    <property type="project" value="InterPro"/>
</dbReference>
<dbReference type="InterPro" id="IPR036291">
    <property type="entry name" value="NAD(P)-bd_dom_sf"/>
</dbReference>
<proteinExistence type="inferred from homology"/>
<evidence type="ECO:0000313" key="7">
    <source>
        <dbReference type="Proteomes" id="UP000245119"/>
    </source>
</evidence>
<evidence type="ECO:0000256" key="2">
    <source>
        <dbReference type="ARBA" id="ARBA00073306"/>
    </source>
</evidence>
<dbReference type="GO" id="GO:0005829">
    <property type="term" value="C:cytosol"/>
    <property type="evidence" value="ECO:0007669"/>
    <property type="project" value="TreeGrafter"/>
</dbReference>
<dbReference type="SUPFAM" id="SSF51735">
    <property type="entry name" value="NAD(P)-binding Rossmann-fold domains"/>
    <property type="match status" value="1"/>
</dbReference>
<dbReference type="PANTHER" id="PTHR10996:SF277">
    <property type="entry name" value="GLYOXYLATE REDUCTASE_HYDROXYPYRUVATE REDUCTASE"/>
    <property type="match status" value="1"/>
</dbReference>
<dbReference type="Gene3D" id="3.40.50.720">
    <property type="entry name" value="NAD(P)-binding Rossmann-like Domain"/>
    <property type="match status" value="2"/>
</dbReference>
<dbReference type="CDD" id="cd05301">
    <property type="entry name" value="GDH"/>
    <property type="match status" value="1"/>
</dbReference>
<dbReference type="Pfam" id="PF00389">
    <property type="entry name" value="2-Hacid_dh"/>
    <property type="match status" value="1"/>
</dbReference>
<evidence type="ECO:0000259" key="4">
    <source>
        <dbReference type="Pfam" id="PF00389"/>
    </source>
</evidence>
<dbReference type="SUPFAM" id="SSF52283">
    <property type="entry name" value="Formate/glycerate dehydrogenase catalytic domain-like"/>
    <property type="match status" value="1"/>
</dbReference>
<dbReference type="Proteomes" id="UP000245119">
    <property type="component" value="Linkage Group LG3"/>
</dbReference>
<reference evidence="6 7" key="1">
    <citation type="submission" date="2018-04" db="EMBL/GenBank/DDBJ databases">
        <title>The genome of golden apple snail Pomacea canaliculata provides insight into stress tolerance and invasive adaptation.</title>
        <authorList>
            <person name="Liu C."/>
            <person name="Liu B."/>
            <person name="Ren Y."/>
            <person name="Zhang Y."/>
            <person name="Wang H."/>
            <person name="Li S."/>
            <person name="Jiang F."/>
            <person name="Yin L."/>
            <person name="Zhang G."/>
            <person name="Qian W."/>
            <person name="Fan W."/>
        </authorList>
    </citation>
    <scope>NUCLEOTIDE SEQUENCE [LARGE SCALE GENOMIC DNA]</scope>
    <source>
        <strain evidence="6">SZHN2017</strain>
        <tissue evidence="6">Muscle</tissue>
    </source>
</reference>
<protein>
    <recommendedName>
        <fullName evidence="2">Glyoxylate reductase/hydroxypyruvate reductase</fullName>
    </recommendedName>
</protein>
<name>A0A2T7PNK1_POMCA</name>
<dbReference type="FunFam" id="3.40.50.720:FF:000026">
    <property type="entry name" value="Glyoxylate/hydroxypyruvate reductase B"/>
    <property type="match status" value="1"/>
</dbReference>
<dbReference type="PANTHER" id="PTHR10996">
    <property type="entry name" value="2-HYDROXYACID DEHYDROGENASE-RELATED"/>
    <property type="match status" value="1"/>
</dbReference>
<keyword evidence="7" id="KW-1185">Reference proteome</keyword>
<feature type="domain" description="D-isomer specific 2-hydroxyacid dehydrogenase catalytic" evidence="4">
    <location>
        <begin position="46"/>
        <end position="360"/>
    </location>
</feature>
<keyword evidence="1 3" id="KW-0560">Oxidoreductase</keyword>
<evidence type="ECO:0000256" key="1">
    <source>
        <dbReference type="ARBA" id="ARBA00023002"/>
    </source>
</evidence>
<dbReference type="GO" id="GO:0008465">
    <property type="term" value="F:hydroxypyruvate reductase (NADH) activity"/>
    <property type="evidence" value="ECO:0007669"/>
    <property type="project" value="TreeGrafter"/>
</dbReference>
<gene>
    <name evidence="6" type="ORF">C0Q70_06259</name>
</gene>
<comment type="caution">
    <text evidence="6">The sequence shown here is derived from an EMBL/GenBank/DDBJ whole genome shotgun (WGS) entry which is preliminary data.</text>
</comment>
<accession>A0A2T7PNK1</accession>
<feature type="domain" description="D-isomer specific 2-hydroxyacid dehydrogenase NAD-binding" evidence="5">
    <location>
        <begin position="151"/>
        <end position="329"/>
    </location>
</feature>
<dbReference type="Pfam" id="PF02826">
    <property type="entry name" value="2-Hacid_dh_C"/>
    <property type="match status" value="1"/>
</dbReference>
<evidence type="ECO:0000259" key="5">
    <source>
        <dbReference type="Pfam" id="PF02826"/>
    </source>
</evidence>
<organism evidence="6 7">
    <name type="scientific">Pomacea canaliculata</name>
    <name type="common">Golden apple snail</name>
    <dbReference type="NCBI Taxonomy" id="400727"/>
    <lineage>
        <taxon>Eukaryota</taxon>
        <taxon>Metazoa</taxon>
        <taxon>Spiralia</taxon>
        <taxon>Lophotrochozoa</taxon>
        <taxon>Mollusca</taxon>
        <taxon>Gastropoda</taxon>
        <taxon>Caenogastropoda</taxon>
        <taxon>Architaenioglossa</taxon>
        <taxon>Ampullarioidea</taxon>
        <taxon>Ampullariidae</taxon>
        <taxon>Pomacea</taxon>
    </lineage>
</organism>
<sequence length="362" mass="38843">MLIAGLSPAFRLAANNTRIRSQLYASRLYIEGSAVRKMSKSTPPKVFITRRVPDRGPALLKSECTVTQWDSDEPISREELLSKVQGVDGLFCLLTEKIDAELLDAAGPNLKVVGTMSVGYDHVDLVACAERGVKVGFTPNVLTSAVAELTVSLLLATSRRLKEGIRAVENGSWGTWKPMWLCGPGLDGSTVGIIGMGRIGMAVARCLQPFGVARFVYSDFDEQPKARDIGAEFLPLDEVIASADFLLACCALTSETKGMFNMDLFKKMKNTAVFINTSRGGVVQQDDLYKALVSGEIAAAGLDVTTPEPLPTNSPLLKLDNCVILPHIASATHKARSAMSELTAKNILAGLKGQTIPSEITA</sequence>
<dbReference type="InterPro" id="IPR006139">
    <property type="entry name" value="D-isomer_2_OHA_DH_cat_dom"/>
</dbReference>
<dbReference type="InterPro" id="IPR006140">
    <property type="entry name" value="D-isomer_DH_NAD-bd"/>
</dbReference>
<dbReference type="InterPro" id="IPR050223">
    <property type="entry name" value="D-isomer_2-hydroxyacid_DH"/>
</dbReference>